<name>A0A6C0CUA7_9ZZZZ</name>
<reference evidence="1" key="1">
    <citation type="journal article" date="2020" name="Nature">
        <title>Giant virus diversity and host interactions through global metagenomics.</title>
        <authorList>
            <person name="Schulz F."/>
            <person name="Roux S."/>
            <person name="Paez-Espino D."/>
            <person name="Jungbluth S."/>
            <person name="Walsh D.A."/>
            <person name="Denef V.J."/>
            <person name="McMahon K.D."/>
            <person name="Konstantinidis K.T."/>
            <person name="Eloe-Fadrosh E.A."/>
            <person name="Kyrpides N.C."/>
            <person name="Woyke T."/>
        </authorList>
    </citation>
    <scope>NUCLEOTIDE SEQUENCE</scope>
    <source>
        <strain evidence="1">GVMAG-M-3300021964-36</strain>
    </source>
</reference>
<protein>
    <submittedName>
        <fullName evidence="1">Uncharacterized protein</fullName>
    </submittedName>
</protein>
<organism evidence="1">
    <name type="scientific">viral metagenome</name>
    <dbReference type="NCBI Taxonomy" id="1070528"/>
    <lineage>
        <taxon>unclassified sequences</taxon>
        <taxon>metagenomes</taxon>
        <taxon>organismal metagenomes</taxon>
    </lineage>
</organism>
<dbReference type="AlphaFoldDB" id="A0A6C0CUA7"/>
<evidence type="ECO:0000313" key="1">
    <source>
        <dbReference type="EMBL" id="QHT07827.1"/>
    </source>
</evidence>
<dbReference type="EMBL" id="MN739487">
    <property type="protein sequence ID" value="QHT07827.1"/>
    <property type="molecule type" value="Genomic_DNA"/>
</dbReference>
<accession>A0A6C0CUA7</accession>
<sequence>MIDDDWVNIESSNLYENSRLLQKPNVLKPPEIQEMTVVNKSPPESHRNMITHRNTNTVNSIPEDILVYHDDMMMPKTISSKHERDIYDCVMSLKKYIREAQLFLIKCSHYVDSWDDIV</sequence>
<proteinExistence type="predicted"/>